<dbReference type="Proteomes" id="UP000305948">
    <property type="component" value="Unassembled WGS sequence"/>
</dbReference>
<sequence>MFSYPDRRYGNHMEVCVMDYRACEATYGPGDMDQRKYSFKAVQAHWIDPIALARVSIDDRRLRCDTLDPPDNRPFRSSLAASFCVRRLYFGKRRVILSLILHLPSVSQALAGGLGTSDTKFISHRDDFRRISGSYYPQGNGELTRNTLRASSRTPSALQDTRTDYKSSCCCRDGSGRSMSNGAFVGESDSSSMGVPSASNGHPIEGGMRLATANSGGESW</sequence>
<reference evidence="2 3" key="1">
    <citation type="journal article" date="2019" name="Nat. Ecol. Evol.">
        <title>Megaphylogeny resolves global patterns of mushroom evolution.</title>
        <authorList>
            <person name="Varga T."/>
            <person name="Krizsan K."/>
            <person name="Foldi C."/>
            <person name="Dima B."/>
            <person name="Sanchez-Garcia M."/>
            <person name="Sanchez-Ramirez S."/>
            <person name="Szollosi G.J."/>
            <person name="Szarkandi J.G."/>
            <person name="Papp V."/>
            <person name="Albert L."/>
            <person name="Andreopoulos W."/>
            <person name="Angelini C."/>
            <person name="Antonin V."/>
            <person name="Barry K.W."/>
            <person name="Bougher N.L."/>
            <person name="Buchanan P."/>
            <person name="Buyck B."/>
            <person name="Bense V."/>
            <person name="Catcheside P."/>
            <person name="Chovatia M."/>
            <person name="Cooper J."/>
            <person name="Damon W."/>
            <person name="Desjardin D."/>
            <person name="Finy P."/>
            <person name="Geml J."/>
            <person name="Haridas S."/>
            <person name="Hughes K."/>
            <person name="Justo A."/>
            <person name="Karasinski D."/>
            <person name="Kautmanova I."/>
            <person name="Kiss B."/>
            <person name="Kocsube S."/>
            <person name="Kotiranta H."/>
            <person name="LaButti K.M."/>
            <person name="Lechner B.E."/>
            <person name="Liimatainen K."/>
            <person name="Lipzen A."/>
            <person name="Lukacs Z."/>
            <person name="Mihaltcheva S."/>
            <person name="Morgado L.N."/>
            <person name="Niskanen T."/>
            <person name="Noordeloos M.E."/>
            <person name="Ohm R.A."/>
            <person name="Ortiz-Santana B."/>
            <person name="Ovrebo C."/>
            <person name="Racz N."/>
            <person name="Riley R."/>
            <person name="Savchenko A."/>
            <person name="Shiryaev A."/>
            <person name="Soop K."/>
            <person name="Spirin V."/>
            <person name="Szebenyi C."/>
            <person name="Tomsovsky M."/>
            <person name="Tulloss R.E."/>
            <person name="Uehling J."/>
            <person name="Grigoriev I.V."/>
            <person name="Vagvolgyi C."/>
            <person name="Papp T."/>
            <person name="Martin F.M."/>
            <person name="Miettinen O."/>
            <person name="Hibbett D.S."/>
            <person name="Nagy L.G."/>
        </authorList>
    </citation>
    <scope>NUCLEOTIDE SEQUENCE [LARGE SCALE GENOMIC DNA]</scope>
    <source>
        <strain evidence="2 3">OMC1185</strain>
    </source>
</reference>
<proteinExistence type="predicted"/>
<dbReference type="EMBL" id="ML213533">
    <property type="protein sequence ID" value="TFK46109.1"/>
    <property type="molecule type" value="Genomic_DNA"/>
</dbReference>
<feature type="region of interest" description="Disordered" evidence="1">
    <location>
        <begin position="181"/>
        <end position="220"/>
    </location>
</feature>
<feature type="region of interest" description="Disordered" evidence="1">
    <location>
        <begin position="139"/>
        <end position="160"/>
    </location>
</feature>
<evidence type="ECO:0000256" key="1">
    <source>
        <dbReference type="SAM" id="MobiDB-lite"/>
    </source>
</evidence>
<feature type="compositionally biased region" description="Polar residues" evidence="1">
    <location>
        <begin position="188"/>
        <end position="200"/>
    </location>
</feature>
<evidence type="ECO:0000313" key="2">
    <source>
        <dbReference type="EMBL" id="TFK46109.1"/>
    </source>
</evidence>
<gene>
    <name evidence="2" type="ORF">OE88DRAFT_1648832</name>
</gene>
<keyword evidence="3" id="KW-1185">Reference proteome</keyword>
<dbReference type="AlphaFoldDB" id="A0A5C3ML20"/>
<name>A0A5C3ML20_9AGAM</name>
<organism evidence="2 3">
    <name type="scientific">Heliocybe sulcata</name>
    <dbReference type="NCBI Taxonomy" id="5364"/>
    <lineage>
        <taxon>Eukaryota</taxon>
        <taxon>Fungi</taxon>
        <taxon>Dikarya</taxon>
        <taxon>Basidiomycota</taxon>
        <taxon>Agaricomycotina</taxon>
        <taxon>Agaricomycetes</taxon>
        <taxon>Gloeophyllales</taxon>
        <taxon>Gloeophyllaceae</taxon>
        <taxon>Heliocybe</taxon>
    </lineage>
</organism>
<evidence type="ECO:0000313" key="3">
    <source>
        <dbReference type="Proteomes" id="UP000305948"/>
    </source>
</evidence>
<protein>
    <submittedName>
        <fullName evidence="2">Uncharacterized protein</fullName>
    </submittedName>
</protein>
<accession>A0A5C3ML20</accession>